<dbReference type="RefSeq" id="WP_139203788.1">
    <property type="nucleotide sequence ID" value="NZ_FOCX01000086.1"/>
</dbReference>
<feature type="domain" description="Histidine kinase/HSP90-like ATPase" evidence="1">
    <location>
        <begin position="2"/>
        <end position="42"/>
    </location>
</feature>
<evidence type="ECO:0000259" key="1">
    <source>
        <dbReference type="Pfam" id="PF02518"/>
    </source>
</evidence>
<evidence type="ECO:0000313" key="3">
    <source>
        <dbReference type="Proteomes" id="UP000198775"/>
    </source>
</evidence>
<evidence type="ECO:0000313" key="2">
    <source>
        <dbReference type="EMBL" id="SEP32266.1"/>
    </source>
</evidence>
<reference evidence="3" key="1">
    <citation type="submission" date="2016-10" db="EMBL/GenBank/DDBJ databases">
        <authorList>
            <person name="Varghese N."/>
            <person name="Submissions S."/>
        </authorList>
    </citation>
    <scope>NUCLEOTIDE SEQUENCE [LARGE SCALE GENOMIC DNA]</scope>
    <source>
        <strain evidence="3">IBRC-M 10043</strain>
    </source>
</reference>
<name>A0A1H8WX98_9EURY</name>
<feature type="non-terminal residue" evidence="2">
    <location>
        <position position="1"/>
    </location>
</feature>
<gene>
    <name evidence="2" type="ORF">SAMN05216388_10861</name>
</gene>
<organism evidence="2 3">
    <name type="scientific">Halorientalis persicus</name>
    <dbReference type="NCBI Taxonomy" id="1367881"/>
    <lineage>
        <taxon>Archaea</taxon>
        <taxon>Methanobacteriati</taxon>
        <taxon>Methanobacteriota</taxon>
        <taxon>Stenosarchaea group</taxon>
        <taxon>Halobacteria</taxon>
        <taxon>Halobacteriales</taxon>
        <taxon>Haloarculaceae</taxon>
        <taxon>Halorientalis</taxon>
    </lineage>
</organism>
<dbReference type="Gene3D" id="3.30.565.10">
    <property type="entry name" value="Histidine kinase-like ATPase, C-terminal domain"/>
    <property type="match status" value="1"/>
</dbReference>
<sequence>GYSTSDDGTGLGLQIVEQIVDAHGWSIAVVVSDAGGARFEITGVKKRE</sequence>
<accession>A0A1H8WX98</accession>
<dbReference type="InterPro" id="IPR003594">
    <property type="entry name" value="HATPase_dom"/>
</dbReference>
<dbReference type="InterPro" id="IPR036890">
    <property type="entry name" value="HATPase_C_sf"/>
</dbReference>
<dbReference type="SUPFAM" id="SSF55874">
    <property type="entry name" value="ATPase domain of HSP90 chaperone/DNA topoisomerase II/histidine kinase"/>
    <property type="match status" value="1"/>
</dbReference>
<dbReference type="EMBL" id="FOCX01000086">
    <property type="protein sequence ID" value="SEP32266.1"/>
    <property type="molecule type" value="Genomic_DNA"/>
</dbReference>
<protein>
    <recommendedName>
        <fullName evidence="1">Histidine kinase/HSP90-like ATPase domain-containing protein</fullName>
    </recommendedName>
</protein>
<keyword evidence="3" id="KW-1185">Reference proteome</keyword>
<dbReference type="AlphaFoldDB" id="A0A1H8WX98"/>
<dbReference type="Pfam" id="PF02518">
    <property type="entry name" value="HATPase_c"/>
    <property type="match status" value="1"/>
</dbReference>
<proteinExistence type="predicted"/>
<dbReference type="Proteomes" id="UP000198775">
    <property type="component" value="Unassembled WGS sequence"/>
</dbReference>